<dbReference type="InterPro" id="IPR013325">
    <property type="entry name" value="RNA_pol_sigma_r2"/>
</dbReference>
<dbReference type="Proteomes" id="UP000239735">
    <property type="component" value="Unassembled WGS sequence"/>
</dbReference>
<evidence type="ECO:0000313" key="8">
    <source>
        <dbReference type="EMBL" id="SPE21653.1"/>
    </source>
</evidence>
<evidence type="ECO:0000256" key="1">
    <source>
        <dbReference type="ARBA" id="ARBA00010641"/>
    </source>
</evidence>
<dbReference type="GO" id="GO:0003677">
    <property type="term" value="F:DNA binding"/>
    <property type="evidence" value="ECO:0007669"/>
    <property type="project" value="UniProtKB-KW"/>
</dbReference>
<feature type="domain" description="RNA polymerase sigma-70 region 2" evidence="6">
    <location>
        <begin position="34"/>
        <end position="100"/>
    </location>
</feature>
<dbReference type="Pfam" id="PF04542">
    <property type="entry name" value="Sigma70_r2"/>
    <property type="match status" value="1"/>
</dbReference>
<proteinExistence type="inferred from homology"/>
<evidence type="ECO:0000256" key="2">
    <source>
        <dbReference type="ARBA" id="ARBA00023015"/>
    </source>
</evidence>
<dbReference type="InterPro" id="IPR013249">
    <property type="entry name" value="RNA_pol_sigma70_r4_t2"/>
</dbReference>
<sequence length="201" mass="22682">MFEYDMALVAGLSSNTRQIAVRLRQGNVSLLEELVGQYQYRLTRYLIYLLGTRDGVDDLVQETWLRVLERGSSYDGRSRFEPWLFTIARNLAIDSMRKRRIFSLDSKDDDAERDISAQMPASNAPSPFTLAARTEDAERLAGSLEALQPIYREALVLRFQEDLSLQEISAIVGSPVATVASRIRRGLRTLREGLEGGNHGN</sequence>
<dbReference type="SUPFAM" id="SSF88946">
    <property type="entry name" value="Sigma2 domain of RNA polymerase sigma factors"/>
    <property type="match status" value="1"/>
</dbReference>
<dbReference type="InterPro" id="IPR013324">
    <property type="entry name" value="RNA_pol_sigma_r3/r4-like"/>
</dbReference>
<dbReference type="AlphaFoldDB" id="A0A2N9LEW1"/>
<keyword evidence="5" id="KW-0804">Transcription</keyword>
<dbReference type="NCBIfam" id="TIGR02937">
    <property type="entry name" value="sigma70-ECF"/>
    <property type="match status" value="1"/>
</dbReference>
<dbReference type="InterPro" id="IPR039425">
    <property type="entry name" value="RNA_pol_sigma-70-like"/>
</dbReference>
<name>A0A2N9LEW1_9BACT</name>
<gene>
    <name evidence="8" type="ORF">SBA5_320025</name>
</gene>
<dbReference type="OrthoDB" id="9795666at2"/>
<dbReference type="Pfam" id="PF08281">
    <property type="entry name" value="Sigma70_r4_2"/>
    <property type="match status" value="1"/>
</dbReference>
<dbReference type="PANTHER" id="PTHR43133:SF8">
    <property type="entry name" value="RNA POLYMERASE SIGMA FACTOR HI_1459-RELATED"/>
    <property type="match status" value="1"/>
</dbReference>
<dbReference type="SUPFAM" id="SSF88659">
    <property type="entry name" value="Sigma3 and sigma4 domains of RNA polymerase sigma factors"/>
    <property type="match status" value="1"/>
</dbReference>
<comment type="similarity">
    <text evidence="1">Belongs to the sigma-70 factor family. ECF subfamily.</text>
</comment>
<dbReference type="GO" id="GO:0016987">
    <property type="term" value="F:sigma factor activity"/>
    <property type="evidence" value="ECO:0007669"/>
    <property type="project" value="UniProtKB-KW"/>
</dbReference>
<dbReference type="CDD" id="cd06171">
    <property type="entry name" value="Sigma70_r4"/>
    <property type="match status" value="1"/>
</dbReference>
<accession>A0A2N9LEW1</accession>
<dbReference type="InterPro" id="IPR007627">
    <property type="entry name" value="RNA_pol_sigma70_r2"/>
</dbReference>
<evidence type="ECO:0000256" key="4">
    <source>
        <dbReference type="ARBA" id="ARBA00023125"/>
    </source>
</evidence>
<keyword evidence="4" id="KW-0238">DNA-binding</keyword>
<evidence type="ECO:0000313" key="9">
    <source>
        <dbReference type="Proteomes" id="UP000239735"/>
    </source>
</evidence>
<dbReference type="InterPro" id="IPR036388">
    <property type="entry name" value="WH-like_DNA-bd_sf"/>
</dbReference>
<evidence type="ECO:0000256" key="3">
    <source>
        <dbReference type="ARBA" id="ARBA00023082"/>
    </source>
</evidence>
<dbReference type="InterPro" id="IPR014284">
    <property type="entry name" value="RNA_pol_sigma-70_dom"/>
</dbReference>
<protein>
    <submittedName>
        <fullName evidence="8">RNA polymerase, sigma-24 subunit, ECF subfamily</fullName>
    </submittedName>
</protein>
<evidence type="ECO:0000256" key="5">
    <source>
        <dbReference type="ARBA" id="ARBA00023163"/>
    </source>
</evidence>
<dbReference type="GO" id="GO:0006352">
    <property type="term" value="P:DNA-templated transcription initiation"/>
    <property type="evidence" value="ECO:0007669"/>
    <property type="project" value="InterPro"/>
</dbReference>
<dbReference type="Gene3D" id="1.10.1740.10">
    <property type="match status" value="1"/>
</dbReference>
<dbReference type="EMBL" id="OKRB01000089">
    <property type="protein sequence ID" value="SPE21653.1"/>
    <property type="molecule type" value="Genomic_DNA"/>
</dbReference>
<evidence type="ECO:0000259" key="6">
    <source>
        <dbReference type="Pfam" id="PF04542"/>
    </source>
</evidence>
<dbReference type="Gene3D" id="1.10.10.10">
    <property type="entry name" value="Winged helix-like DNA-binding domain superfamily/Winged helix DNA-binding domain"/>
    <property type="match status" value="1"/>
</dbReference>
<feature type="domain" description="RNA polymerase sigma factor 70 region 4 type 2" evidence="7">
    <location>
        <begin position="140"/>
        <end position="190"/>
    </location>
</feature>
<dbReference type="PANTHER" id="PTHR43133">
    <property type="entry name" value="RNA POLYMERASE ECF-TYPE SIGMA FACTO"/>
    <property type="match status" value="1"/>
</dbReference>
<organism evidence="8 9">
    <name type="scientific">Candidatus Sulfuritelmatomonas gaucii</name>
    <dbReference type="NCBI Taxonomy" id="2043161"/>
    <lineage>
        <taxon>Bacteria</taxon>
        <taxon>Pseudomonadati</taxon>
        <taxon>Acidobacteriota</taxon>
        <taxon>Terriglobia</taxon>
        <taxon>Terriglobales</taxon>
        <taxon>Acidobacteriaceae</taxon>
        <taxon>Candidatus Sulfuritelmatomonas</taxon>
    </lineage>
</organism>
<reference evidence="9" key="1">
    <citation type="submission" date="2018-02" db="EMBL/GenBank/DDBJ databases">
        <authorList>
            <person name="Hausmann B."/>
        </authorList>
    </citation>
    <scope>NUCLEOTIDE SEQUENCE [LARGE SCALE GENOMIC DNA]</scope>
    <source>
        <strain evidence="9">Peat soil MAG SbA5</strain>
    </source>
</reference>
<keyword evidence="2" id="KW-0805">Transcription regulation</keyword>
<evidence type="ECO:0000259" key="7">
    <source>
        <dbReference type="Pfam" id="PF08281"/>
    </source>
</evidence>
<keyword evidence="3" id="KW-0731">Sigma factor</keyword>